<dbReference type="STRING" id="1244083.CSUNSWCD_1889"/>
<keyword evidence="4 7" id="KW-0812">Transmembrane</keyword>
<keyword evidence="5 7" id="KW-1133">Transmembrane helix</keyword>
<feature type="transmembrane region" description="Helical" evidence="7">
    <location>
        <begin position="24"/>
        <end position="43"/>
    </location>
</feature>
<evidence type="ECO:0000256" key="3">
    <source>
        <dbReference type="ARBA" id="ARBA00022475"/>
    </source>
</evidence>
<feature type="transmembrane region" description="Helical" evidence="7">
    <location>
        <begin position="336"/>
        <end position="356"/>
    </location>
</feature>
<comment type="caution">
    <text evidence="9">The sequence shown here is derived from an EMBL/GenBank/DDBJ whole genome shotgun (WGS) entry which is preliminary data.</text>
</comment>
<dbReference type="InterPro" id="IPR003838">
    <property type="entry name" value="ABC3_permease_C"/>
</dbReference>
<organism evidence="9 10">
    <name type="scientific">Campylobacter showae CSUNSWCD</name>
    <dbReference type="NCBI Taxonomy" id="1244083"/>
    <lineage>
        <taxon>Bacteria</taxon>
        <taxon>Pseudomonadati</taxon>
        <taxon>Campylobacterota</taxon>
        <taxon>Epsilonproteobacteria</taxon>
        <taxon>Campylobacterales</taxon>
        <taxon>Campylobacteraceae</taxon>
        <taxon>Campylobacter</taxon>
    </lineage>
</organism>
<evidence type="ECO:0000256" key="2">
    <source>
        <dbReference type="ARBA" id="ARBA00005236"/>
    </source>
</evidence>
<dbReference type="AlphaFoldDB" id="M5IRP7"/>
<feature type="transmembrane region" description="Helical" evidence="7">
    <location>
        <begin position="230"/>
        <end position="252"/>
    </location>
</feature>
<dbReference type="GO" id="GO:0098797">
    <property type="term" value="C:plasma membrane protein complex"/>
    <property type="evidence" value="ECO:0007669"/>
    <property type="project" value="TreeGrafter"/>
</dbReference>
<evidence type="ECO:0000256" key="1">
    <source>
        <dbReference type="ARBA" id="ARBA00004651"/>
    </source>
</evidence>
<accession>M5IRP7</accession>
<feature type="domain" description="ABC3 transporter permease C-terminal" evidence="8">
    <location>
        <begin position="239"/>
        <end position="362"/>
    </location>
</feature>
<dbReference type="Proteomes" id="UP000011939">
    <property type="component" value="Unassembled WGS sequence"/>
</dbReference>
<evidence type="ECO:0000313" key="9">
    <source>
        <dbReference type="EMBL" id="EKU11263.1"/>
    </source>
</evidence>
<dbReference type="EMBL" id="AMZQ01000007">
    <property type="protein sequence ID" value="EKU11263.1"/>
    <property type="molecule type" value="Genomic_DNA"/>
</dbReference>
<evidence type="ECO:0000313" key="10">
    <source>
        <dbReference type="Proteomes" id="UP000011939"/>
    </source>
</evidence>
<feature type="transmembrane region" description="Helical" evidence="7">
    <location>
        <begin position="267"/>
        <end position="286"/>
    </location>
</feature>
<dbReference type="PANTHER" id="PTHR30489:SF0">
    <property type="entry name" value="LIPOPROTEIN-RELEASING SYSTEM TRANSMEMBRANE PROTEIN LOLE"/>
    <property type="match status" value="1"/>
</dbReference>
<dbReference type="eggNOG" id="COG0577">
    <property type="taxonomic scope" value="Bacteria"/>
</dbReference>
<sequence length="371" mass="42035">MSMPSKNFIDYAVTLLYKDRADHAFSFFIFAFIVFILSAVLFVSSSIQSDLTNLTRSKPEVVVEALRAGKRDLIHDGYIYDVSKIPGVASVEGAVEGEYYFAQKRVWFHIVGDENLDENEMIVGEGVKKEMAELYYEDVFNFLTEEKMIPMKINKTAPHETGIVSNDVIYMNPATAREVLSLKEGEYTRLYVEVPNVNEISEVALKIQNVYPNTEVTSIEDGVAKIRHLYYYKGGIFMVLYVVAMVSFFILLKNQISLAYGEKKKEIAILRSIGFSVRNIIALKFIQNIVVSFSAYLLGVAGAYLYVFLFGAPFLRDIFLGSEVANFTDFTPIIDFNMLFLIFVFSVIPFLAFVIIPSWRIAVSDMSEAVK</sequence>
<keyword evidence="6 7" id="KW-0472">Membrane</keyword>
<dbReference type="InterPro" id="IPR051447">
    <property type="entry name" value="Lipoprotein-release_system"/>
</dbReference>
<evidence type="ECO:0000256" key="6">
    <source>
        <dbReference type="ARBA" id="ARBA00023136"/>
    </source>
</evidence>
<dbReference type="Pfam" id="PF02687">
    <property type="entry name" value="FtsX"/>
    <property type="match status" value="1"/>
</dbReference>
<evidence type="ECO:0000256" key="5">
    <source>
        <dbReference type="ARBA" id="ARBA00022989"/>
    </source>
</evidence>
<evidence type="ECO:0000259" key="8">
    <source>
        <dbReference type="Pfam" id="PF02687"/>
    </source>
</evidence>
<keyword evidence="3" id="KW-1003">Cell membrane</keyword>
<feature type="transmembrane region" description="Helical" evidence="7">
    <location>
        <begin position="293"/>
        <end position="316"/>
    </location>
</feature>
<proteinExistence type="inferred from homology"/>
<evidence type="ECO:0000256" key="4">
    <source>
        <dbReference type="ARBA" id="ARBA00022692"/>
    </source>
</evidence>
<comment type="subcellular location">
    <subcellularLocation>
        <location evidence="1">Cell membrane</location>
        <topology evidence="1">Multi-pass membrane protein</topology>
    </subcellularLocation>
</comment>
<protein>
    <recommendedName>
        <fullName evidence="8">ABC3 transporter permease C-terminal domain-containing protein</fullName>
    </recommendedName>
</protein>
<dbReference type="PANTHER" id="PTHR30489">
    <property type="entry name" value="LIPOPROTEIN-RELEASING SYSTEM TRANSMEMBRANE PROTEIN LOLE"/>
    <property type="match status" value="1"/>
</dbReference>
<comment type="similarity">
    <text evidence="2">Belongs to the ABC-4 integral membrane protein family. LolC/E subfamily.</text>
</comment>
<name>M5IRP7_9BACT</name>
<dbReference type="GO" id="GO:0044874">
    <property type="term" value="P:lipoprotein localization to outer membrane"/>
    <property type="evidence" value="ECO:0007669"/>
    <property type="project" value="TreeGrafter"/>
</dbReference>
<dbReference type="PATRIC" id="fig|1244083.3.peg.1131"/>
<gene>
    <name evidence="9" type="ORF">CSUNSWCD_1889</name>
</gene>
<reference evidence="9 10" key="1">
    <citation type="journal article" date="2013" name="Genome Announc.">
        <title>Genome Sequence of Campylobacter showae UNSWCD, Isolated from a Patient with Crohn's Disease.</title>
        <authorList>
            <person name="Tay A.P."/>
            <person name="Kaakoush N.O."/>
            <person name="Deshpande N.P."/>
            <person name="Chen Z."/>
            <person name="Mitchell H."/>
            <person name="Wilkins M.R."/>
        </authorList>
    </citation>
    <scope>NUCLEOTIDE SEQUENCE [LARGE SCALE GENOMIC DNA]</scope>
    <source>
        <strain evidence="9 10">CSUNSWCD</strain>
    </source>
</reference>
<evidence type="ECO:0000256" key="7">
    <source>
        <dbReference type="SAM" id="Phobius"/>
    </source>
</evidence>